<evidence type="ECO:0000313" key="7">
    <source>
        <dbReference type="Proteomes" id="UP000095322"/>
    </source>
</evidence>
<dbReference type="Proteomes" id="UP000095322">
    <property type="component" value="Chromosome I"/>
</dbReference>
<keyword evidence="3" id="KW-1133">Transmembrane helix</keyword>
<reference evidence="7" key="1">
    <citation type="submission" date="2016-01" db="EMBL/GenBank/DDBJ databases">
        <authorList>
            <person name="Husnik F."/>
        </authorList>
    </citation>
    <scope>NUCLEOTIDE SEQUENCE [LARGE SCALE GENOMIC DNA]</scope>
</reference>
<proteinExistence type="predicted"/>
<evidence type="ECO:0000256" key="2">
    <source>
        <dbReference type="ARBA" id="ARBA00022692"/>
    </source>
</evidence>
<keyword evidence="4" id="KW-0472">Membrane</keyword>
<dbReference type="InterPro" id="IPR007452">
    <property type="entry name" value="TamB_C"/>
</dbReference>
<protein>
    <submittedName>
        <fullName evidence="6">Translocation and assembly module TamB</fullName>
    </submittedName>
</protein>
<keyword evidence="2" id="KW-0812">Transmembrane</keyword>
<dbReference type="PATRIC" id="fig|1778262.3.peg.1062"/>
<sequence length="1268" mass="139160">MSFVKKIFLTVVLLVVLLLSALAYLSITTSGLHLLLSGLARWMPELEIGSANGNWRDLTIKQLRYHMPGVTVSAGECHLALDFSYLRQRQLCIHNLALRDVLIDVNTLKLSQPMASDSSPLSTFYPLILRHLALDNVQIKVDNTRIILDKFTTGFRFEGNNLTVTPTHITGLLIMLPTGTQLVSCKTDTVSVETVTPDLRIQEKKRASEAAVSDELRLAEMLRDFFAKPLLSPLPSFTLPLNLILASVDIENLHLTGNADLLITRLRLQAVSQDQRVELVLLDINSPHGLLNASGYAEMSKSWPVAITINATLNSTPLKGEKIQFSVNGKLRDEIRAGLHLSGPLTANLILKARLAQAGLPLTLTFDSQSLKWPLIGTSQYQARDVDLRLSGEARNYRLALQAVLSGKGLPPADVTLEAQTNTNSFTLSRLRLSALQGNIDLSAAVDWQRDISWRSELALRGINTARQWPDWPICLEGKVTSHGGLCGDNWQLQVPTLELYGHIRQNVLTAKGSFRGNAAGQWHVPKLLLALGRNQLTVTGDLNNAFALDAALNAPALAGALPDLSGRAIGKIKLRGTFQSPKLLMDFNAHSLRWREMSIARIALKGCVFFSDIVRGNMQLQLDRLQKGALSIAQLTLDTSGDEKGHRLMLAMQSKPVSAQLQLNGSFDRQQKRWQGMLSQIYFDTPVGKFGLIRAMTLDYRVATQKLIIGPHCWKNSNAQICAPRNIVLGPSVQASVLLNRFDLMILKPMLPAEMQISGFFTGRADMHWTLGGGFPKGKLVLVGNNIKVNQIVKNKTLPVVFETLTLNAALDKDLARLDWLINIAGNGQCNGQVQITDPQHRRELSCTVNVNNLSLSLLKPLLSRDESVNGLINAALQLGGDIQRPQLYGHLGLERLIIKGTFMPFAMTDSRLALSFTGNHSTLHGFIGTTHGHVNLTGDADWSKIEAWRAHINAHGNRVYVTVPPMVRLNMSPDIVFEATPTLLTFNGTVDIPWARIEAQDIPKSTINISKDEVLLDENLQPLPDSADYAAIPINLNLLVHVGSDVRLDTFGLKARLTGDLKVAQDKQRLGLNGQIDILSGRFHAYGQDLIVKKGQLLFSGPVEPYLYIEAIRNPDFSKDDVTAGVRITGLADQPKVEVFANPGISQQEALSYLLRGQSLDAASVDNGMMTSMLIGMGVAQSEQVVGKIGQALGVSELALDTQGVGDNSQVVLSGYIAPDLQVKYGVGIFDSLATLTLRYRLMPKLYLEAVSGLNQALDLLYRFDF</sequence>
<dbReference type="STRING" id="1778262.MHIR_DE00591"/>
<organism evidence="6 7">
    <name type="scientific">Candidatus Doolittlea endobia</name>
    <dbReference type="NCBI Taxonomy" id="1778262"/>
    <lineage>
        <taxon>Bacteria</taxon>
        <taxon>Pseudomonadati</taxon>
        <taxon>Pseudomonadota</taxon>
        <taxon>Gammaproteobacteria</taxon>
        <taxon>Enterobacterales</taxon>
        <taxon>Enterobacteriaceae</taxon>
        <taxon>Candidatus Doolittlea</taxon>
    </lineage>
</organism>
<dbReference type="GO" id="GO:0009306">
    <property type="term" value="P:protein secretion"/>
    <property type="evidence" value="ECO:0007669"/>
    <property type="project" value="InterPro"/>
</dbReference>
<dbReference type="PANTHER" id="PTHR36985:SF1">
    <property type="entry name" value="TRANSLOCATION AND ASSEMBLY MODULE SUBUNIT TAMB"/>
    <property type="match status" value="1"/>
</dbReference>
<dbReference type="PANTHER" id="PTHR36985">
    <property type="entry name" value="TRANSLOCATION AND ASSEMBLY MODULE SUBUNIT TAMB"/>
    <property type="match status" value="1"/>
</dbReference>
<evidence type="ECO:0000256" key="1">
    <source>
        <dbReference type="ARBA" id="ARBA00004167"/>
    </source>
</evidence>
<dbReference type="Pfam" id="PF04357">
    <property type="entry name" value="TamB"/>
    <property type="match status" value="1"/>
</dbReference>
<evidence type="ECO:0000259" key="5">
    <source>
        <dbReference type="Pfam" id="PF04357"/>
    </source>
</evidence>
<keyword evidence="7" id="KW-1185">Reference proteome</keyword>
<dbReference type="OrthoDB" id="5555605at2"/>
<dbReference type="AlphaFoldDB" id="A0A143WSY1"/>
<dbReference type="EMBL" id="LN999833">
    <property type="protein sequence ID" value="CUX96832.1"/>
    <property type="molecule type" value="Genomic_DNA"/>
</dbReference>
<dbReference type="RefSeq" id="WP_067566239.1">
    <property type="nucleotide sequence ID" value="NZ_LN999833.1"/>
</dbReference>
<dbReference type="KEGG" id="den:MHIR_DE00591"/>
<name>A0A143WSY1_9ENTR</name>
<dbReference type="GO" id="GO:0005886">
    <property type="term" value="C:plasma membrane"/>
    <property type="evidence" value="ECO:0007669"/>
    <property type="project" value="InterPro"/>
</dbReference>
<dbReference type="GO" id="GO:0097347">
    <property type="term" value="C:TAM protein secretion complex"/>
    <property type="evidence" value="ECO:0007669"/>
    <property type="project" value="TreeGrafter"/>
</dbReference>
<accession>A0A143WSY1</accession>
<gene>
    <name evidence="6" type="primary">tamB</name>
    <name evidence="6" type="ORF">MHIR_DE00591</name>
</gene>
<comment type="subcellular location">
    <subcellularLocation>
        <location evidence="1">Membrane</location>
        <topology evidence="1">Single-pass membrane protein</topology>
    </subcellularLocation>
</comment>
<feature type="domain" description="Translocation and assembly module TamB C-terminal" evidence="5">
    <location>
        <begin position="931"/>
        <end position="1268"/>
    </location>
</feature>
<evidence type="ECO:0000313" key="6">
    <source>
        <dbReference type="EMBL" id="CUX96832.1"/>
    </source>
</evidence>
<evidence type="ECO:0000256" key="4">
    <source>
        <dbReference type="ARBA" id="ARBA00023136"/>
    </source>
</evidence>
<evidence type="ECO:0000256" key="3">
    <source>
        <dbReference type="ARBA" id="ARBA00022989"/>
    </source>
</evidence>